<dbReference type="InterPro" id="IPR018456">
    <property type="entry name" value="PTR2_symporter_CS"/>
</dbReference>
<name>A0A9N9D5Y6_9GLOM</name>
<dbReference type="GO" id="GO:0016020">
    <property type="term" value="C:membrane"/>
    <property type="evidence" value="ECO:0007669"/>
    <property type="project" value="UniProtKB-SubCell"/>
</dbReference>
<evidence type="ECO:0000256" key="4">
    <source>
        <dbReference type="ARBA" id="ARBA00022989"/>
    </source>
</evidence>
<feature type="transmembrane region" description="Helical" evidence="7">
    <location>
        <begin position="367"/>
        <end position="388"/>
    </location>
</feature>
<feature type="transmembrane region" description="Helical" evidence="7">
    <location>
        <begin position="474"/>
        <end position="494"/>
    </location>
</feature>
<feature type="non-terminal residue" evidence="8">
    <location>
        <position position="1"/>
    </location>
</feature>
<dbReference type="PANTHER" id="PTHR11654">
    <property type="entry name" value="OLIGOPEPTIDE TRANSPORTER-RELATED"/>
    <property type="match status" value="1"/>
</dbReference>
<dbReference type="PROSITE" id="PS01023">
    <property type="entry name" value="PTR2_2"/>
    <property type="match status" value="1"/>
</dbReference>
<proteinExistence type="inferred from homology"/>
<gene>
    <name evidence="8" type="ORF">DEBURN_LOCUS10690</name>
</gene>
<comment type="similarity">
    <text evidence="2 6">Belongs to the major facilitator superfamily. Proton-dependent oligopeptide transporter (POT/PTR) (TC 2.A.17) family.</text>
</comment>
<evidence type="ECO:0000256" key="7">
    <source>
        <dbReference type="SAM" id="Phobius"/>
    </source>
</evidence>
<feature type="transmembrane region" description="Helical" evidence="7">
    <location>
        <begin position="500"/>
        <end position="521"/>
    </location>
</feature>
<evidence type="ECO:0000313" key="8">
    <source>
        <dbReference type="EMBL" id="CAG8628970.1"/>
    </source>
</evidence>
<feature type="transmembrane region" description="Helical" evidence="7">
    <location>
        <begin position="244"/>
        <end position="264"/>
    </location>
</feature>
<reference evidence="8" key="1">
    <citation type="submission" date="2021-06" db="EMBL/GenBank/DDBJ databases">
        <authorList>
            <person name="Kallberg Y."/>
            <person name="Tangrot J."/>
            <person name="Rosling A."/>
        </authorList>
    </citation>
    <scope>NUCLEOTIDE SEQUENCE</scope>
    <source>
        <strain evidence="8">AZ414A</strain>
    </source>
</reference>
<feature type="transmembrane region" description="Helical" evidence="7">
    <location>
        <begin position="441"/>
        <end position="462"/>
    </location>
</feature>
<dbReference type="EMBL" id="CAJVPK010003598">
    <property type="protein sequence ID" value="CAG8628970.1"/>
    <property type="molecule type" value="Genomic_DNA"/>
</dbReference>
<protein>
    <submittedName>
        <fullName evidence="8">4407_t:CDS:1</fullName>
    </submittedName>
</protein>
<evidence type="ECO:0000256" key="1">
    <source>
        <dbReference type="ARBA" id="ARBA00004141"/>
    </source>
</evidence>
<comment type="subcellular location">
    <subcellularLocation>
        <location evidence="1 6">Membrane</location>
        <topology evidence="1 6">Multi-pass membrane protein</topology>
    </subcellularLocation>
</comment>
<dbReference type="GO" id="GO:0022857">
    <property type="term" value="F:transmembrane transporter activity"/>
    <property type="evidence" value="ECO:0007669"/>
    <property type="project" value="InterPro"/>
</dbReference>
<keyword evidence="3 6" id="KW-0812">Transmembrane</keyword>
<dbReference type="InterPro" id="IPR000109">
    <property type="entry name" value="POT_fam"/>
</dbReference>
<feature type="transmembrane region" description="Helical" evidence="7">
    <location>
        <begin position="161"/>
        <end position="178"/>
    </location>
</feature>
<accession>A0A9N9D5Y6</accession>
<dbReference type="InterPro" id="IPR036259">
    <property type="entry name" value="MFS_trans_sf"/>
</dbReference>
<dbReference type="SUPFAM" id="SSF103473">
    <property type="entry name" value="MFS general substrate transporter"/>
    <property type="match status" value="1"/>
</dbReference>
<feature type="transmembrane region" description="Helical" evidence="7">
    <location>
        <begin position="400"/>
        <end position="421"/>
    </location>
</feature>
<dbReference type="AlphaFoldDB" id="A0A9N9D5Y6"/>
<evidence type="ECO:0000313" key="9">
    <source>
        <dbReference type="Proteomes" id="UP000789706"/>
    </source>
</evidence>
<evidence type="ECO:0000256" key="2">
    <source>
        <dbReference type="ARBA" id="ARBA00005982"/>
    </source>
</evidence>
<dbReference type="Proteomes" id="UP000789706">
    <property type="component" value="Unassembled WGS sequence"/>
</dbReference>
<feature type="transmembrane region" description="Helical" evidence="7">
    <location>
        <begin position="105"/>
        <end position="122"/>
    </location>
</feature>
<keyword evidence="4 7" id="KW-1133">Transmembrane helix</keyword>
<dbReference type="GO" id="GO:0006857">
    <property type="term" value="P:oligopeptide transport"/>
    <property type="evidence" value="ECO:0007669"/>
    <property type="project" value="InterPro"/>
</dbReference>
<dbReference type="Pfam" id="PF00854">
    <property type="entry name" value="PTR2"/>
    <property type="match status" value="1"/>
</dbReference>
<dbReference type="OrthoDB" id="8904098at2759"/>
<keyword evidence="9" id="KW-1185">Reference proteome</keyword>
<feature type="non-terminal residue" evidence="8">
    <location>
        <position position="532"/>
    </location>
</feature>
<organism evidence="8 9">
    <name type="scientific">Diversispora eburnea</name>
    <dbReference type="NCBI Taxonomy" id="1213867"/>
    <lineage>
        <taxon>Eukaryota</taxon>
        <taxon>Fungi</taxon>
        <taxon>Fungi incertae sedis</taxon>
        <taxon>Mucoromycota</taxon>
        <taxon>Glomeromycotina</taxon>
        <taxon>Glomeromycetes</taxon>
        <taxon>Diversisporales</taxon>
        <taxon>Diversisporaceae</taxon>
        <taxon>Diversispora</taxon>
    </lineage>
</organism>
<feature type="transmembrane region" description="Helical" evidence="7">
    <location>
        <begin position="134"/>
        <end position="155"/>
    </location>
</feature>
<evidence type="ECO:0000256" key="5">
    <source>
        <dbReference type="ARBA" id="ARBA00023136"/>
    </source>
</evidence>
<comment type="caution">
    <text evidence="8">The sequence shown here is derived from an EMBL/GenBank/DDBJ whole genome shotgun (WGS) entry which is preliminary data.</text>
</comment>
<sequence length="532" mass="60039">NSVILYGMDEEKSPISIEIEEDSKNDKEPKDIQPTSKEWKSLRKVSDKIPIAVWFVVVCELCERFTYYGVSGPFQNYVQFPERTEVDGQAGAIGAGQQVATSLSYFFQFFCYITPIFGAILADKYFGRYKTILIFSLIYVLGLIILTVTAIPPAIKAHYSLPGLIVAMVIIGLGTGGIKPNVSPLSADQYTKTQAFIKILKSGERVIVDPQITLQSIFHYFYLAINVGSLSVILTTNFEKYFSYWLTYLIPLIMFMIAIFVLIFGRHKYVKKPPEGSAIFDFSYVIWIAFINGRDLENAKPSNMSKEELQKRNITWNDEFVDQSRDGLRAIKAFAFFPFYWVAYNQMYNNLVSQAATMDVGSIPNDIMYNIDTITVIILTPFANSILYPVLQRFGINLGFLIKFLWGFIFVSAAMFYSAYVQQIIYNASPGLISVWVQTPAFVLIGLSEVLLGITALNYSYYMAPDPLKSTITAVYLTAIGFGNLIGLAIVPIAKDPYLVHMYLALGIISIIAGFSLYWFFGDIDDKMNQRK</sequence>
<evidence type="ECO:0000256" key="6">
    <source>
        <dbReference type="RuleBase" id="RU003755"/>
    </source>
</evidence>
<keyword evidence="5 7" id="KW-0472">Membrane</keyword>
<feature type="transmembrane region" description="Helical" evidence="7">
    <location>
        <begin position="220"/>
        <end position="238"/>
    </location>
</feature>
<keyword evidence="6" id="KW-0813">Transport</keyword>
<evidence type="ECO:0000256" key="3">
    <source>
        <dbReference type="ARBA" id="ARBA00022692"/>
    </source>
</evidence>
<dbReference type="PROSITE" id="PS01022">
    <property type="entry name" value="PTR2_1"/>
    <property type="match status" value="1"/>
</dbReference>
<dbReference type="Gene3D" id="1.20.1250.20">
    <property type="entry name" value="MFS general substrate transporter like domains"/>
    <property type="match status" value="1"/>
</dbReference>